<accession>S9U7N5</accession>
<evidence type="ECO:0000256" key="3">
    <source>
        <dbReference type="ARBA" id="ARBA00022688"/>
    </source>
</evidence>
<keyword evidence="2 5" id="KW-0808">Transferase</keyword>
<dbReference type="InterPro" id="IPR029063">
    <property type="entry name" value="SAM-dependent_MTases_sf"/>
</dbReference>
<evidence type="ECO:0000256" key="4">
    <source>
        <dbReference type="ARBA" id="ARBA00022691"/>
    </source>
</evidence>
<evidence type="ECO:0000313" key="6">
    <source>
        <dbReference type="Proteomes" id="UP000515908"/>
    </source>
</evidence>
<dbReference type="InterPro" id="IPR010233">
    <property type="entry name" value="UbiG_MeTrfase"/>
</dbReference>
<dbReference type="GO" id="GO:0005840">
    <property type="term" value="C:ribosome"/>
    <property type="evidence" value="ECO:0007669"/>
    <property type="project" value="UniProtKB-KW"/>
</dbReference>
<dbReference type="GO" id="GO:0010420">
    <property type="term" value="F:polyprenyldihydroxybenzoate methyltransferase activity"/>
    <property type="evidence" value="ECO:0007669"/>
    <property type="project" value="InterPro"/>
</dbReference>
<dbReference type="GO" id="GO:0061542">
    <property type="term" value="F:3-demethylubiquinol 3-O-methyltransferase activity"/>
    <property type="evidence" value="ECO:0007669"/>
    <property type="project" value="InterPro"/>
</dbReference>
<dbReference type="Gene3D" id="3.40.50.150">
    <property type="entry name" value="Vaccinia Virus protein VP39"/>
    <property type="match status" value="1"/>
</dbReference>
<dbReference type="NCBIfam" id="TIGR01983">
    <property type="entry name" value="UbiG"/>
    <property type="match status" value="1"/>
</dbReference>
<evidence type="ECO:0000256" key="1">
    <source>
        <dbReference type="ARBA" id="ARBA00022603"/>
    </source>
</evidence>
<keyword evidence="5" id="KW-0689">Ribosomal protein</keyword>
<dbReference type="AlphaFoldDB" id="S9U7N5"/>
<keyword evidence="1 5" id="KW-0489">Methyltransferase</keyword>
<dbReference type="Pfam" id="PF13489">
    <property type="entry name" value="Methyltransf_23"/>
    <property type="match status" value="1"/>
</dbReference>
<keyword evidence="5" id="KW-0687">Ribonucleoprotein</keyword>
<reference evidence="5 6" key="1">
    <citation type="submission" date="2020-08" db="EMBL/GenBank/DDBJ databases">
        <authorList>
            <person name="Newling K."/>
            <person name="Davey J."/>
            <person name="Forrester S."/>
        </authorList>
    </citation>
    <scope>NUCLEOTIDE SEQUENCE [LARGE SCALE GENOMIC DNA]</scope>
    <source>
        <strain evidence="6">Crithidia deanei Carvalho (ATCC PRA-265)</strain>
    </source>
</reference>
<gene>
    <name evidence="5" type="ORF">ADEAN_000405700</name>
</gene>
<dbReference type="PANTHER" id="PTHR43464">
    <property type="entry name" value="METHYLTRANSFERASE"/>
    <property type="match status" value="1"/>
</dbReference>
<keyword evidence="3" id="KW-0831">Ubiquinone biosynthesis</keyword>
<dbReference type="SUPFAM" id="SSF53335">
    <property type="entry name" value="S-adenosyl-L-methionine-dependent methyltransferases"/>
    <property type="match status" value="1"/>
</dbReference>
<evidence type="ECO:0000256" key="2">
    <source>
        <dbReference type="ARBA" id="ARBA00022679"/>
    </source>
</evidence>
<dbReference type="OrthoDB" id="3265906at2759"/>
<dbReference type="VEuPathDB" id="TriTrypDB:ADEAN_000405700"/>
<evidence type="ECO:0000313" key="5">
    <source>
        <dbReference type="EMBL" id="CAD2216595.1"/>
    </source>
</evidence>
<keyword evidence="6" id="KW-1185">Reference proteome</keyword>
<dbReference type="Proteomes" id="UP000515908">
    <property type="component" value="Chromosome 07"/>
</dbReference>
<organism evidence="5 6">
    <name type="scientific">Angomonas deanei</name>
    <dbReference type="NCBI Taxonomy" id="59799"/>
    <lineage>
        <taxon>Eukaryota</taxon>
        <taxon>Discoba</taxon>
        <taxon>Euglenozoa</taxon>
        <taxon>Kinetoplastea</taxon>
        <taxon>Metakinetoplastina</taxon>
        <taxon>Trypanosomatida</taxon>
        <taxon>Trypanosomatidae</taxon>
        <taxon>Strigomonadinae</taxon>
        <taxon>Angomonas</taxon>
    </lineage>
</organism>
<sequence>MLKGASEVELRKFQQLVNHWHDPNGALRSLHLFNPIRVGYINDMVRRYGRRVAATGDQSSGNFDYLLRSGANGSQAGYSAFLANTSDGSKLRVLDVGCGGGILSESLFRLGASVTGIDLVEESVAVANERKGMVLANLNQSSPLYREEDLTFRQASLFEVLEEESKADGGYDVVVASEVVEHVDDARAFVKALGDVTKARGGLLIVSTMEKSICSFLSHIVVAETLTGIVAPRHPTTGGKFINKKDLSEYLAQHNHIAEVDHKYIASFPDPFQSAATRNLQLQFKLTNAVNTGHYLWTGLKQ</sequence>
<name>S9U7N5_9TRYP</name>
<dbReference type="EMBL" id="LR877151">
    <property type="protein sequence ID" value="CAD2216595.1"/>
    <property type="molecule type" value="Genomic_DNA"/>
</dbReference>
<proteinExistence type="predicted"/>
<keyword evidence="4" id="KW-0949">S-adenosyl-L-methionine</keyword>
<protein>
    <submittedName>
        <fullName evidence="5">Nodulation protein S (NodS)/Methyltransferase domain/Ribosomal protein L11 methyltransferase (PrmA), putative</fullName>
    </submittedName>
</protein>
<dbReference type="CDD" id="cd02440">
    <property type="entry name" value="AdoMet_MTases"/>
    <property type="match status" value="1"/>
</dbReference>
<dbReference type="GO" id="GO:0005739">
    <property type="term" value="C:mitochondrion"/>
    <property type="evidence" value="ECO:0007669"/>
    <property type="project" value="TreeGrafter"/>
</dbReference>
<dbReference type="GO" id="GO:0032259">
    <property type="term" value="P:methylation"/>
    <property type="evidence" value="ECO:0007669"/>
    <property type="project" value="UniProtKB-KW"/>
</dbReference>
<dbReference type="PANTHER" id="PTHR43464:SF19">
    <property type="entry name" value="UBIQUINONE BIOSYNTHESIS O-METHYLTRANSFERASE, MITOCHONDRIAL"/>
    <property type="match status" value="1"/>
</dbReference>